<evidence type="ECO:0000313" key="2">
    <source>
        <dbReference type="Proteomes" id="UP000253606"/>
    </source>
</evidence>
<accession>A0A2Z5G6X6</accession>
<sequence>MLASAATSRPSWEPFSILPAPAPAFYPERTLALRPPYMRRYLRYFALMQALLIPSAARMFAAPPVEIRPFHLQRTPRSQEVAKLARRRLTRLEARRKSVRLNPTLPVTTALIDPVPRGKFPFPPPLKGSRDSLLRQNVRSQKEGLEPVQDDADLLALRRDRQLVPIPVTAALLVDGRLPVNRRYCRVWTAQFLADLSRVHYGRFHRPIQLNSAVRTVEYQRHLELINANAAPAEGEDASPHLTGATIDIAKRGLSMAEIGWIRAYLMPLQSAGKVDVEEEFYQSCFHITVYRSYHPATVGAPTNAHGKASLLAAKMN</sequence>
<dbReference type="SUPFAM" id="SSF55166">
    <property type="entry name" value="Hedgehog/DD-peptidase"/>
    <property type="match status" value="1"/>
</dbReference>
<name>A0A2Z5G6X6_9BACT</name>
<dbReference type="AlphaFoldDB" id="A0A2Z5G6X6"/>
<keyword evidence="2" id="KW-1185">Reference proteome</keyword>
<dbReference type="InterPro" id="IPR043769">
    <property type="entry name" value="DUF5715"/>
</dbReference>
<gene>
    <name evidence="1" type="ORF">ACPOL_5048</name>
</gene>
<dbReference type="Proteomes" id="UP000253606">
    <property type="component" value="Chromosome"/>
</dbReference>
<dbReference type="Pfam" id="PF18979">
    <property type="entry name" value="DUF5715"/>
    <property type="match status" value="1"/>
</dbReference>
<reference evidence="1 2" key="1">
    <citation type="journal article" date="2018" name="Front. Microbiol.">
        <title>Hydrolytic Capabilities as a Key to Environmental Success: Chitinolytic and Cellulolytic Acidobacteria From Acidic Sub-arctic Soils and Boreal Peatlands.</title>
        <authorList>
            <person name="Belova S.E."/>
            <person name="Ravin N.V."/>
            <person name="Pankratov T.A."/>
            <person name="Rakitin A.L."/>
            <person name="Ivanova A.A."/>
            <person name="Beletsky A.V."/>
            <person name="Mardanov A.V."/>
            <person name="Sinninghe Damste J.S."/>
            <person name="Dedysh S.N."/>
        </authorList>
    </citation>
    <scope>NUCLEOTIDE SEQUENCE [LARGE SCALE GENOMIC DNA]</scope>
    <source>
        <strain evidence="1 2">SBC82</strain>
    </source>
</reference>
<dbReference type="InterPro" id="IPR009045">
    <property type="entry name" value="Zn_M74/Hedgehog-like"/>
</dbReference>
<dbReference type="EMBL" id="CP030840">
    <property type="protein sequence ID" value="AXC14306.1"/>
    <property type="molecule type" value="Genomic_DNA"/>
</dbReference>
<protein>
    <submittedName>
        <fullName evidence="1">Uncharacterized protein</fullName>
    </submittedName>
</protein>
<proteinExistence type="predicted"/>
<evidence type="ECO:0000313" key="1">
    <source>
        <dbReference type="EMBL" id="AXC14306.1"/>
    </source>
</evidence>
<organism evidence="1 2">
    <name type="scientific">Acidisarcina polymorpha</name>
    <dbReference type="NCBI Taxonomy" id="2211140"/>
    <lineage>
        <taxon>Bacteria</taxon>
        <taxon>Pseudomonadati</taxon>
        <taxon>Acidobacteriota</taxon>
        <taxon>Terriglobia</taxon>
        <taxon>Terriglobales</taxon>
        <taxon>Acidobacteriaceae</taxon>
        <taxon>Acidisarcina</taxon>
    </lineage>
</organism>
<dbReference type="KEGG" id="abas:ACPOL_5048"/>